<protein>
    <recommendedName>
        <fullName evidence="7">THH1/TOM1/TOM3 domain-containing protein</fullName>
    </recommendedName>
</protein>
<organism evidence="8 9">
    <name type="scientific">Heterostelium pallidum (strain ATCC 26659 / Pp 5 / PN500)</name>
    <name type="common">Cellular slime mold</name>
    <name type="synonym">Polysphondylium pallidum</name>
    <dbReference type="NCBI Taxonomy" id="670386"/>
    <lineage>
        <taxon>Eukaryota</taxon>
        <taxon>Amoebozoa</taxon>
        <taxon>Evosea</taxon>
        <taxon>Eumycetozoa</taxon>
        <taxon>Dictyostelia</taxon>
        <taxon>Acytosteliales</taxon>
        <taxon>Acytosteliaceae</taxon>
        <taxon>Heterostelium</taxon>
    </lineage>
</organism>
<dbReference type="OMA" id="IVLFIWV"/>
<keyword evidence="3 6" id="KW-0812">Transmembrane</keyword>
<accession>D3AWL6</accession>
<comment type="caution">
    <text evidence="8">The sequence shown here is derived from an EMBL/GenBank/DDBJ whole genome shotgun (WGS) entry which is preliminary data.</text>
</comment>
<dbReference type="Proteomes" id="UP000001396">
    <property type="component" value="Unassembled WGS sequence"/>
</dbReference>
<comment type="similarity">
    <text evidence="2">Belongs to the plant tobamovirus multiplication TOM1 protein family.</text>
</comment>
<dbReference type="InterPro" id="IPR009457">
    <property type="entry name" value="THH1/TOM1/TOM3_dom"/>
</dbReference>
<dbReference type="AlphaFoldDB" id="D3AWL6"/>
<feature type="transmembrane region" description="Helical" evidence="6">
    <location>
        <begin position="240"/>
        <end position="262"/>
    </location>
</feature>
<feature type="transmembrane region" description="Helical" evidence="6">
    <location>
        <begin position="119"/>
        <end position="144"/>
    </location>
</feature>
<sequence length="299" mass="35136">MAWHYLNYDITHIFLTFTYMVLGAITVYAWYYRPTSNVSPIQKLFYPILLLGVLVRAVFMLMQPWIRESDLQIPNQANIVMNTLPSFLFFSNYLIVLFIWTEMYLIFNGGSMILVHRLPVIFNLIATLMYVTIIVLYALDFALYPLQYRTVSQFSETVEYIIGYYDGICFIVLALAFAGLGLCLVIKFRRPHQNFTEDKRKIILKRVSLVSLLVVVCFIIRAFITLFAVNRFNLISGNWWWFDGIYFFGFEVVPIAIMLYLLRMNNSNSQSPNHHIHYSTNTKKQDFVKPNEYTQLLHP</sequence>
<evidence type="ECO:0000259" key="7">
    <source>
        <dbReference type="Pfam" id="PF06454"/>
    </source>
</evidence>
<proteinExistence type="inferred from homology"/>
<feature type="domain" description="THH1/TOM1/TOM3" evidence="7">
    <location>
        <begin position="40"/>
        <end position="274"/>
    </location>
</feature>
<evidence type="ECO:0000313" key="9">
    <source>
        <dbReference type="Proteomes" id="UP000001396"/>
    </source>
</evidence>
<dbReference type="Pfam" id="PF06454">
    <property type="entry name" value="THH1_TOM1-3_dom"/>
    <property type="match status" value="1"/>
</dbReference>
<feature type="transmembrane region" description="Helical" evidence="6">
    <location>
        <begin position="86"/>
        <end position="107"/>
    </location>
</feature>
<keyword evidence="9" id="KW-1185">Reference proteome</keyword>
<dbReference type="GO" id="GO:0012505">
    <property type="term" value="C:endomembrane system"/>
    <property type="evidence" value="ECO:0007669"/>
    <property type="project" value="UniProtKB-SubCell"/>
</dbReference>
<feature type="transmembrane region" description="Helical" evidence="6">
    <location>
        <begin position="12"/>
        <end position="32"/>
    </location>
</feature>
<feature type="transmembrane region" description="Helical" evidence="6">
    <location>
        <begin position="164"/>
        <end position="186"/>
    </location>
</feature>
<dbReference type="GeneID" id="31356024"/>
<evidence type="ECO:0000256" key="4">
    <source>
        <dbReference type="ARBA" id="ARBA00022989"/>
    </source>
</evidence>
<keyword evidence="4 6" id="KW-1133">Transmembrane helix</keyword>
<dbReference type="InterPro" id="IPR040226">
    <property type="entry name" value="THH1/TOM1/TOM3"/>
</dbReference>
<evidence type="ECO:0000256" key="5">
    <source>
        <dbReference type="ARBA" id="ARBA00023136"/>
    </source>
</evidence>
<dbReference type="RefSeq" id="XP_020438793.1">
    <property type="nucleotide sequence ID" value="XM_020571519.1"/>
</dbReference>
<dbReference type="EMBL" id="ADBJ01000002">
    <property type="protein sequence ID" value="EFA86689.1"/>
    <property type="molecule type" value="Genomic_DNA"/>
</dbReference>
<evidence type="ECO:0000256" key="1">
    <source>
        <dbReference type="ARBA" id="ARBA00004127"/>
    </source>
</evidence>
<reference evidence="8 9" key="1">
    <citation type="journal article" date="2011" name="Genome Res.">
        <title>Phylogeny-wide analysis of social amoeba genomes highlights ancient origins for complex intercellular communication.</title>
        <authorList>
            <person name="Heidel A.J."/>
            <person name="Lawal H.M."/>
            <person name="Felder M."/>
            <person name="Schilde C."/>
            <person name="Helps N.R."/>
            <person name="Tunggal B."/>
            <person name="Rivero F."/>
            <person name="John U."/>
            <person name="Schleicher M."/>
            <person name="Eichinger L."/>
            <person name="Platzer M."/>
            <person name="Noegel A.A."/>
            <person name="Schaap P."/>
            <person name="Gloeckner G."/>
        </authorList>
    </citation>
    <scope>NUCLEOTIDE SEQUENCE [LARGE SCALE GENOMIC DNA]</scope>
    <source>
        <strain evidence="9">ATCC 26659 / Pp 5 / PN500</strain>
    </source>
</reference>
<feature type="transmembrane region" description="Helical" evidence="6">
    <location>
        <begin position="44"/>
        <end position="66"/>
    </location>
</feature>
<keyword evidence="5 6" id="KW-0472">Membrane</keyword>
<evidence type="ECO:0000256" key="2">
    <source>
        <dbReference type="ARBA" id="ARBA00006779"/>
    </source>
</evidence>
<gene>
    <name evidence="8" type="ORF">PPL_00491</name>
</gene>
<dbReference type="InParanoid" id="D3AWL6"/>
<dbReference type="PANTHER" id="PTHR31142">
    <property type="entry name" value="TOBAMOVIRUS MULTIPLICATION PROTEIN 1-LIKE ISOFORM X1"/>
    <property type="match status" value="1"/>
</dbReference>
<feature type="transmembrane region" description="Helical" evidence="6">
    <location>
        <begin position="207"/>
        <end position="228"/>
    </location>
</feature>
<name>D3AWL6_HETP5</name>
<dbReference type="PANTHER" id="PTHR31142:SF2">
    <property type="entry name" value="THH1_TOM1_TOM3 DOMAIN-CONTAINING PROTEIN"/>
    <property type="match status" value="1"/>
</dbReference>
<evidence type="ECO:0000256" key="3">
    <source>
        <dbReference type="ARBA" id="ARBA00022692"/>
    </source>
</evidence>
<comment type="subcellular location">
    <subcellularLocation>
        <location evidence="1">Endomembrane system</location>
        <topology evidence="1">Multi-pass membrane protein</topology>
    </subcellularLocation>
</comment>
<evidence type="ECO:0000256" key="6">
    <source>
        <dbReference type="SAM" id="Phobius"/>
    </source>
</evidence>
<evidence type="ECO:0000313" key="8">
    <source>
        <dbReference type="EMBL" id="EFA86689.1"/>
    </source>
</evidence>